<evidence type="ECO:0000313" key="2">
    <source>
        <dbReference type="EMBL" id="AIE54250.1"/>
    </source>
</evidence>
<dbReference type="AlphaFoldDB" id="A0A075EYM5"/>
<dbReference type="InterPro" id="IPR035985">
    <property type="entry name" value="Ubiquitin-activating_enz"/>
</dbReference>
<dbReference type="SUPFAM" id="SSF69572">
    <property type="entry name" value="Activating enzymes of the ubiquitin-like proteins"/>
    <property type="match status" value="1"/>
</dbReference>
<dbReference type="PROSITE" id="PS50206">
    <property type="entry name" value="RHODANESE_3"/>
    <property type="match status" value="1"/>
</dbReference>
<dbReference type="InterPro" id="IPR001763">
    <property type="entry name" value="Rhodanese-like_dom"/>
</dbReference>
<dbReference type="Pfam" id="PF00899">
    <property type="entry name" value="ThiF"/>
    <property type="match status" value="1"/>
</dbReference>
<feature type="domain" description="Rhodanese" evidence="1">
    <location>
        <begin position="288"/>
        <end position="378"/>
    </location>
</feature>
<organism evidence="2">
    <name type="scientific">Streptomyces sp. YN86</name>
    <dbReference type="NCBI Taxonomy" id="1484062"/>
    <lineage>
        <taxon>Bacteria</taxon>
        <taxon>Bacillati</taxon>
        <taxon>Actinomycetota</taxon>
        <taxon>Actinomycetes</taxon>
        <taxon>Kitasatosporales</taxon>
        <taxon>Streptomycetaceae</taxon>
        <taxon>Streptomyces</taxon>
    </lineage>
</organism>
<proteinExistence type="predicted"/>
<dbReference type="InterPro" id="IPR000594">
    <property type="entry name" value="ThiF_NAD_FAD-bd"/>
</dbReference>
<dbReference type="Pfam" id="PF00581">
    <property type="entry name" value="Rhodanese"/>
    <property type="match status" value="1"/>
</dbReference>
<dbReference type="PANTHER" id="PTHR44086:SF10">
    <property type="entry name" value="THIOSULFATE SULFURTRANSFERASE_RHODANESE-LIKE DOMAIN-CONTAINING PROTEIN 3"/>
    <property type="match status" value="1"/>
</dbReference>
<accession>A0A075EYM5</accession>
<dbReference type="SMART" id="SM00450">
    <property type="entry name" value="RHOD"/>
    <property type="match status" value="1"/>
</dbReference>
<sequence>MPLPPLVEPVADLPPGEVQRHAHQLILAGHGSEAQRRLAAGRVLVVGADEVGAPLLSHLADSGVGQIGIADGAPLNPWDRYLGIVGPGPASRADAWARALSDTYPALRVVPIEQRFGVENAREMIAGYDLVVCASEDPARCRLVDDACAEAGVPYVWGCMDGTRGRVSVFWDAQGPGFRDLYPEPPVPYFRGMSGTLRLVGAWLAVAMATEAVKLLTGTGYPLVGRVATYDAMAGTCVLVPLRRSVDAVRPSRLTAAEPFFGLLSPAAAEAARESTISVEELKDMVDAEAPMTLVDVRDPDEYAFTHLPGSLLVPKSEFLDGDAAEQLPRDRRVVLLCRMGIRSAEVLAVVKKSGHPDAVHLGGGIVAWAERIDPSMPTY</sequence>
<dbReference type="Gene3D" id="3.40.250.10">
    <property type="entry name" value="Rhodanese-like domain"/>
    <property type="match status" value="1"/>
</dbReference>
<dbReference type="PANTHER" id="PTHR44086">
    <property type="entry name" value="THIOSULFATE SULFURTRANSFERASE RDL2, MITOCHONDRIAL-RELATED"/>
    <property type="match status" value="1"/>
</dbReference>
<dbReference type="Gene3D" id="3.40.50.720">
    <property type="entry name" value="NAD(P)-binding Rossmann-like Domain"/>
    <property type="match status" value="1"/>
</dbReference>
<dbReference type="GO" id="GO:0004792">
    <property type="term" value="F:thiosulfate-cyanide sulfurtransferase activity"/>
    <property type="evidence" value="ECO:0007669"/>
    <property type="project" value="TreeGrafter"/>
</dbReference>
<protein>
    <submittedName>
        <fullName evidence="2">PauY30</fullName>
    </submittedName>
</protein>
<evidence type="ECO:0000259" key="1">
    <source>
        <dbReference type="PROSITE" id="PS50206"/>
    </source>
</evidence>
<dbReference type="CDD" id="cd00158">
    <property type="entry name" value="RHOD"/>
    <property type="match status" value="1"/>
</dbReference>
<dbReference type="EMBL" id="KJ721165">
    <property type="protein sequence ID" value="AIE54250.1"/>
    <property type="molecule type" value="Genomic_DNA"/>
</dbReference>
<dbReference type="GO" id="GO:0008641">
    <property type="term" value="F:ubiquitin-like modifier activating enzyme activity"/>
    <property type="evidence" value="ECO:0007669"/>
    <property type="project" value="InterPro"/>
</dbReference>
<reference evidence="2" key="1">
    <citation type="submission" date="2014-04" db="EMBL/GenBank/DDBJ databases">
        <title>paulomycin gene cluster in Streptomyces sp. YN86.</title>
        <authorList>
            <person name="Li J."/>
            <person name="Xie Z."/>
            <person name="Chen Y."/>
        </authorList>
    </citation>
    <scope>NUCLEOTIDE SEQUENCE</scope>
    <source>
        <strain evidence="2">YN86</strain>
    </source>
</reference>
<dbReference type="InterPro" id="IPR036873">
    <property type="entry name" value="Rhodanese-like_dom_sf"/>
</dbReference>
<name>A0A075EYM5_9ACTN</name>